<gene>
    <name evidence="1" type="ORF">EP867_08730</name>
</gene>
<dbReference type="EMBL" id="SBLC01000010">
    <property type="protein sequence ID" value="RWY41520.1"/>
    <property type="molecule type" value="Genomic_DNA"/>
</dbReference>
<protein>
    <recommendedName>
        <fullName evidence="3">Flp pilus assembly protein CpaB</fullName>
    </recommendedName>
</protein>
<reference evidence="1 2" key="1">
    <citation type="journal article" date="2015" name="Int. J. Syst. Evol. Microbiol.">
        <title>Gemmobacter intermedius sp. nov., isolated from a white stork (Ciconia ciconia).</title>
        <authorList>
            <person name="Kampfer P."/>
            <person name="Jerzak L."/>
            <person name="Wilharm G."/>
            <person name="Golke J."/>
            <person name="Busse H.J."/>
            <person name="Glaeser S.P."/>
        </authorList>
    </citation>
    <scope>NUCLEOTIDE SEQUENCE [LARGE SCALE GENOMIC DNA]</scope>
    <source>
        <strain evidence="1 2">119/4</strain>
    </source>
</reference>
<sequence>MLVTTRELRAGELLSGADLAVKEASDTDQQAVALRRLDGHQLTSLQFRNYAQMAPYIGAERSVDIFWTSRTDGQTRLLSSAAMVVALPPRESGADAQGSLLLSLSPEDSARALHAGRDGDFDLTLSAGPRSLDQGMVQVSSVELRDLPLAYREGVAPAGGSLFTSVPLGGYFAPEADSGAAAPASKSQRPTCQASIVRGGQRVSVDVPC</sequence>
<evidence type="ECO:0000313" key="2">
    <source>
        <dbReference type="Proteomes" id="UP000287168"/>
    </source>
</evidence>
<organism evidence="1 2">
    <name type="scientific">Falsigemmobacter intermedius</name>
    <dbReference type="NCBI Taxonomy" id="1553448"/>
    <lineage>
        <taxon>Bacteria</taxon>
        <taxon>Pseudomonadati</taxon>
        <taxon>Pseudomonadota</taxon>
        <taxon>Alphaproteobacteria</taxon>
        <taxon>Rhodobacterales</taxon>
        <taxon>Paracoccaceae</taxon>
        <taxon>Falsigemmobacter</taxon>
    </lineage>
</organism>
<evidence type="ECO:0008006" key="3">
    <source>
        <dbReference type="Google" id="ProtNLM"/>
    </source>
</evidence>
<name>A0A3S3U8K1_9RHOB</name>
<evidence type="ECO:0000313" key="1">
    <source>
        <dbReference type="EMBL" id="RWY41520.1"/>
    </source>
</evidence>
<keyword evidence="2" id="KW-1185">Reference proteome</keyword>
<dbReference type="Proteomes" id="UP000287168">
    <property type="component" value="Unassembled WGS sequence"/>
</dbReference>
<dbReference type="AlphaFoldDB" id="A0A3S3U8K1"/>
<proteinExistence type="predicted"/>
<dbReference type="RefSeq" id="WP_128488229.1">
    <property type="nucleotide sequence ID" value="NZ_JBHLXB010000007.1"/>
</dbReference>
<accession>A0A3S3U8K1</accession>
<comment type="caution">
    <text evidence="1">The sequence shown here is derived from an EMBL/GenBank/DDBJ whole genome shotgun (WGS) entry which is preliminary data.</text>
</comment>